<reference evidence="1" key="1">
    <citation type="submission" date="2021-12" db="EMBL/GenBank/DDBJ databases">
        <title>Comparative genomics, transcriptomics and evolutionary studies reveal genomic signatures of adaptation to plant cell wall in hemibiotrophic fungi.</title>
        <authorList>
            <consortium name="DOE Joint Genome Institute"/>
            <person name="Baroncelli R."/>
            <person name="Diaz J.F."/>
            <person name="Benocci T."/>
            <person name="Peng M."/>
            <person name="Battaglia E."/>
            <person name="Haridas S."/>
            <person name="Andreopoulos W."/>
            <person name="Labutti K."/>
            <person name="Pangilinan J."/>
            <person name="Floch G.L."/>
            <person name="Makela M.R."/>
            <person name="Henrissat B."/>
            <person name="Grigoriev I.V."/>
            <person name="Crouch J.A."/>
            <person name="De Vries R.P."/>
            <person name="Sukno S.A."/>
            <person name="Thon M.R."/>
        </authorList>
    </citation>
    <scope>NUCLEOTIDE SEQUENCE</scope>
    <source>
        <strain evidence="1">CBS 112980</strain>
    </source>
</reference>
<gene>
    <name evidence="1" type="ORF">BDZ83DRAFT_95915</name>
</gene>
<keyword evidence="2" id="KW-1185">Reference proteome</keyword>
<dbReference type="GeneID" id="85399928"/>
<accession>A0AAD8U8G4</accession>
<organism evidence="1 2">
    <name type="scientific">Glomerella acutata</name>
    <name type="common">Colletotrichum acutatum</name>
    <dbReference type="NCBI Taxonomy" id="27357"/>
    <lineage>
        <taxon>Eukaryota</taxon>
        <taxon>Fungi</taxon>
        <taxon>Dikarya</taxon>
        <taxon>Ascomycota</taxon>
        <taxon>Pezizomycotina</taxon>
        <taxon>Sordariomycetes</taxon>
        <taxon>Hypocreomycetidae</taxon>
        <taxon>Glomerellales</taxon>
        <taxon>Glomerellaceae</taxon>
        <taxon>Colletotrichum</taxon>
        <taxon>Colletotrichum acutatum species complex</taxon>
    </lineage>
</organism>
<dbReference type="EMBL" id="JAHMHS010000147">
    <property type="protein sequence ID" value="KAK1712555.1"/>
    <property type="molecule type" value="Genomic_DNA"/>
</dbReference>
<sequence>MAVGRSMSDLGRLLQHRIGYHSAAHGPADAAGFRILDTAGSARELLTANGLGRIAHSQTIHHRH</sequence>
<protein>
    <submittedName>
        <fullName evidence="1">Uncharacterized protein</fullName>
    </submittedName>
</protein>
<name>A0AAD8U8G4_GLOAC</name>
<dbReference type="RefSeq" id="XP_060359412.1">
    <property type="nucleotide sequence ID" value="XM_060516030.1"/>
</dbReference>
<proteinExistence type="predicted"/>
<dbReference type="Proteomes" id="UP001244207">
    <property type="component" value="Unassembled WGS sequence"/>
</dbReference>
<comment type="caution">
    <text evidence="1">The sequence shown here is derived from an EMBL/GenBank/DDBJ whole genome shotgun (WGS) entry which is preliminary data.</text>
</comment>
<evidence type="ECO:0000313" key="2">
    <source>
        <dbReference type="Proteomes" id="UP001244207"/>
    </source>
</evidence>
<dbReference type="AlphaFoldDB" id="A0AAD8U8G4"/>
<evidence type="ECO:0000313" key="1">
    <source>
        <dbReference type="EMBL" id="KAK1712555.1"/>
    </source>
</evidence>